<evidence type="ECO:0000256" key="1">
    <source>
        <dbReference type="ARBA" id="ARBA00010641"/>
    </source>
</evidence>
<dbReference type="Gene3D" id="1.10.10.10">
    <property type="entry name" value="Winged helix-like DNA-binding domain superfamily/Winged helix DNA-binding domain"/>
    <property type="match status" value="1"/>
</dbReference>
<keyword evidence="4" id="KW-0804">Transcription</keyword>
<dbReference type="RefSeq" id="WP_377579934.1">
    <property type="nucleotide sequence ID" value="NZ_JBHTKA010000004.1"/>
</dbReference>
<dbReference type="PANTHER" id="PTHR43133">
    <property type="entry name" value="RNA POLYMERASE ECF-TYPE SIGMA FACTO"/>
    <property type="match status" value="1"/>
</dbReference>
<organism evidence="7 8">
    <name type="scientific">Ohtaekwangia kribbensis</name>
    <dbReference type="NCBI Taxonomy" id="688913"/>
    <lineage>
        <taxon>Bacteria</taxon>
        <taxon>Pseudomonadati</taxon>
        <taxon>Bacteroidota</taxon>
        <taxon>Cytophagia</taxon>
        <taxon>Cytophagales</taxon>
        <taxon>Fulvivirgaceae</taxon>
        <taxon>Ohtaekwangia</taxon>
    </lineage>
</organism>
<dbReference type="InterPro" id="IPR013325">
    <property type="entry name" value="RNA_pol_sigma_r2"/>
</dbReference>
<dbReference type="EMBL" id="JBHTKA010000004">
    <property type="protein sequence ID" value="MFD1000506.1"/>
    <property type="molecule type" value="Genomic_DNA"/>
</dbReference>
<dbReference type="InterPro" id="IPR014284">
    <property type="entry name" value="RNA_pol_sigma-70_dom"/>
</dbReference>
<feature type="domain" description="RNA polymerase sigma-70 region 2" evidence="5">
    <location>
        <begin position="16"/>
        <end position="81"/>
    </location>
</feature>
<dbReference type="Gene3D" id="1.10.1740.10">
    <property type="match status" value="1"/>
</dbReference>
<dbReference type="CDD" id="cd06171">
    <property type="entry name" value="Sigma70_r4"/>
    <property type="match status" value="1"/>
</dbReference>
<dbReference type="InterPro" id="IPR036388">
    <property type="entry name" value="WH-like_DNA-bd_sf"/>
</dbReference>
<dbReference type="InterPro" id="IPR039425">
    <property type="entry name" value="RNA_pol_sigma-70-like"/>
</dbReference>
<dbReference type="SUPFAM" id="SSF88659">
    <property type="entry name" value="Sigma3 and sigma4 domains of RNA polymerase sigma factors"/>
    <property type="match status" value="1"/>
</dbReference>
<dbReference type="Pfam" id="PF04542">
    <property type="entry name" value="Sigma70_r2"/>
    <property type="match status" value="1"/>
</dbReference>
<sequence length="189" mass="22580">MLQQLALGSETAFKQLYDRYWHSIYKVTKRYTRSSALAEDIVQEIFSTLWNKRSEFTEVLHLEYYLITMARNLTYKTLRKLAYEEHAKSKFTLERTLVDDSLDDFLLEKQYEQLVQQAVKLLPTQQKQIFQMAKVEGLSHEVIAQQLNISRFTVKTHMAKALQFIRHYLQPHVGTYVLHFIMFKMMMML</sequence>
<keyword evidence="2" id="KW-0805">Transcription regulation</keyword>
<keyword evidence="8" id="KW-1185">Reference proteome</keyword>
<dbReference type="SUPFAM" id="SSF88946">
    <property type="entry name" value="Sigma2 domain of RNA polymerase sigma factors"/>
    <property type="match status" value="1"/>
</dbReference>
<keyword evidence="3" id="KW-0731">Sigma factor</keyword>
<dbReference type="Proteomes" id="UP001597112">
    <property type="component" value="Unassembled WGS sequence"/>
</dbReference>
<dbReference type="PANTHER" id="PTHR43133:SF46">
    <property type="entry name" value="RNA POLYMERASE SIGMA-70 FACTOR ECF SUBFAMILY"/>
    <property type="match status" value="1"/>
</dbReference>
<feature type="domain" description="RNA polymerase sigma factor 70 region 4 type 2" evidence="6">
    <location>
        <begin position="113"/>
        <end position="164"/>
    </location>
</feature>
<dbReference type="NCBIfam" id="TIGR02937">
    <property type="entry name" value="sigma70-ECF"/>
    <property type="match status" value="1"/>
</dbReference>
<dbReference type="InterPro" id="IPR013249">
    <property type="entry name" value="RNA_pol_sigma70_r4_t2"/>
</dbReference>
<evidence type="ECO:0000313" key="8">
    <source>
        <dbReference type="Proteomes" id="UP001597112"/>
    </source>
</evidence>
<protein>
    <submittedName>
        <fullName evidence="7">RNA polymerase sigma factor</fullName>
    </submittedName>
</protein>
<evidence type="ECO:0000256" key="2">
    <source>
        <dbReference type="ARBA" id="ARBA00023015"/>
    </source>
</evidence>
<evidence type="ECO:0000256" key="4">
    <source>
        <dbReference type="ARBA" id="ARBA00023163"/>
    </source>
</evidence>
<comment type="similarity">
    <text evidence="1">Belongs to the sigma-70 factor family. ECF subfamily.</text>
</comment>
<dbReference type="InterPro" id="IPR014327">
    <property type="entry name" value="RNA_pol_sigma70_bacteroid"/>
</dbReference>
<evidence type="ECO:0000259" key="6">
    <source>
        <dbReference type="Pfam" id="PF08281"/>
    </source>
</evidence>
<reference evidence="8" key="1">
    <citation type="journal article" date="2019" name="Int. J. Syst. Evol. Microbiol.">
        <title>The Global Catalogue of Microorganisms (GCM) 10K type strain sequencing project: providing services to taxonomists for standard genome sequencing and annotation.</title>
        <authorList>
            <consortium name="The Broad Institute Genomics Platform"/>
            <consortium name="The Broad Institute Genome Sequencing Center for Infectious Disease"/>
            <person name="Wu L."/>
            <person name="Ma J."/>
        </authorList>
    </citation>
    <scope>NUCLEOTIDE SEQUENCE [LARGE SCALE GENOMIC DNA]</scope>
    <source>
        <strain evidence="8">CCUG 58938</strain>
    </source>
</reference>
<evidence type="ECO:0000259" key="5">
    <source>
        <dbReference type="Pfam" id="PF04542"/>
    </source>
</evidence>
<accession>A0ABW3K3Z3</accession>
<proteinExistence type="inferred from homology"/>
<dbReference type="Pfam" id="PF08281">
    <property type="entry name" value="Sigma70_r4_2"/>
    <property type="match status" value="1"/>
</dbReference>
<comment type="caution">
    <text evidence="7">The sequence shown here is derived from an EMBL/GenBank/DDBJ whole genome shotgun (WGS) entry which is preliminary data.</text>
</comment>
<gene>
    <name evidence="7" type="ORF">ACFQ21_14370</name>
</gene>
<name>A0ABW3K3Z3_9BACT</name>
<dbReference type="InterPro" id="IPR013324">
    <property type="entry name" value="RNA_pol_sigma_r3/r4-like"/>
</dbReference>
<evidence type="ECO:0000256" key="3">
    <source>
        <dbReference type="ARBA" id="ARBA00023082"/>
    </source>
</evidence>
<evidence type="ECO:0000313" key="7">
    <source>
        <dbReference type="EMBL" id="MFD1000506.1"/>
    </source>
</evidence>
<dbReference type="NCBIfam" id="TIGR02985">
    <property type="entry name" value="Sig70_bacteroi1"/>
    <property type="match status" value="1"/>
</dbReference>
<dbReference type="InterPro" id="IPR007627">
    <property type="entry name" value="RNA_pol_sigma70_r2"/>
</dbReference>